<dbReference type="InterPro" id="IPR010775">
    <property type="entry name" value="DUF1365"/>
</dbReference>
<keyword evidence="2" id="KW-1185">Reference proteome</keyword>
<protein>
    <recommendedName>
        <fullName evidence="3">DUF1365 domain-containing protein</fullName>
    </recommendedName>
</protein>
<dbReference type="OrthoDB" id="203587at2759"/>
<dbReference type="Proteomes" id="UP001165082">
    <property type="component" value="Unassembled WGS sequence"/>
</dbReference>
<gene>
    <name evidence="1" type="ORF">TrRE_jg10243</name>
</gene>
<dbReference type="PANTHER" id="PTHR33973">
    <property type="entry name" value="OS07G0153300 PROTEIN"/>
    <property type="match status" value="1"/>
</dbReference>
<accession>A0A9W7A8V2</accession>
<dbReference type="Pfam" id="PF07103">
    <property type="entry name" value="DUF1365"/>
    <property type="match status" value="1"/>
</dbReference>
<dbReference type="AlphaFoldDB" id="A0A9W7A8V2"/>
<evidence type="ECO:0000313" key="2">
    <source>
        <dbReference type="Proteomes" id="UP001165082"/>
    </source>
</evidence>
<evidence type="ECO:0008006" key="3">
    <source>
        <dbReference type="Google" id="ProtNLM"/>
    </source>
</evidence>
<evidence type="ECO:0000313" key="1">
    <source>
        <dbReference type="EMBL" id="GMH65047.1"/>
    </source>
</evidence>
<dbReference type="PANTHER" id="PTHR33973:SF4">
    <property type="entry name" value="OS07G0153300 PROTEIN"/>
    <property type="match status" value="1"/>
</dbReference>
<name>A0A9W7A8V2_9STRA</name>
<sequence>MWRWREGEHLRNGEGGEGGLAGRVRRLVRDRTGGKFEANDCKIFLLTNLEYFGYVFNPVSFYYIVDKSRNLKCVVAEVSNTPWLEQHTYVLHPNSSDVSRAKKLASGDGMNYLFLKKFHVSPFHGMDYVYDWDFNAPKERCRVVTRMRGEGGKVEFVANFNLERRRFGALPLVRELVRLPFFCALVQFWIHVEAAKLYLKGATFFPHPTGQETRASRVIAKVMGLLGMG</sequence>
<comment type="caution">
    <text evidence="1">The sequence shown here is derived from an EMBL/GenBank/DDBJ whole genome shotgun (WGS) entry which is preliminary data.</text>
</comment>
<dbReference type="EMBL" id="BRXZ01002563">
    <property type="protein sequence ID" value="GMH65047.1"/>
    <property type="molecule type" value="Genomic_DNA"/>
</dbReference>
<proteinExistence type="predicted"/>
<reference evidence="1" key="1">
    <citation type="submission" date="2022-07" db="EMBL/GenBank/DDBJ databases">
        <title>Genome analysis of Parmales, a sister group of diatoms, reveals the evolutionary specialization of diatoms from phago-mixotrophs to photoautotrophs.</title>
        <authorList>
            <person name="Ban H."/>
            <person name="Sato S."/>
            <person name="Yoshikawa S."/>
            <person name="Kazumasa Y."/>
            <person name="Nakamura Y."/>
            <person name="Ichinomiya M."/>
            <person name="Saitoh K."/>
            <person name="Sato N."/>
            <person name="Blanc-Mathieu R."/>
            <person name="Endo H."/>
            <person name="Kuwata A."/>
            <person name="Ogata H."/>
        </authorList>
    </citation>
    <scope>NUCLEOTIDE SEQUENCE</scope>
</reference>
<organism evidence="1 2">
    <name type="scientific">Triparma retinervis</name>
    <dbReference type="NCBI Taxonomy" id="2557542"/>
    <lineage>
        <taxon>Eukaryota</taxon>
        <taxon>Sar</taxon>
        <taxon>Stramenopiles</taxon>
        <taxon>Ochrophyta</taxon>
        <taxon>Bolidophyceae</taxon>
        <taxon>Parmales</taxon>
        <taxon>Triparmaceae</taxon>
        <taxon>Triparma</taxon>
    </lineage>
</organism>